<evidence type="ECO:0000259" key="1">
    <source>
        <dbReference type="Pfam" id="PF12697"/>
    </source>
</evidence>
<evidence type="ECO:0000313" key="2">
    <source>
        <dbReference type="EMBL" id="KAJ5090796.1"/>
    </source>
</evidence>
<dbReference type="Pfam" id="PF12697">
    <property type="entry name" value="Abhydrolase_6"/>
    <property type="match status" value="1"/>
</dbReference>
<dbReference type="GeneID" id="81360950"/>
<accession>A0A9W9K308</accession>
<evidence type="ECO:0000313" key="3">
    <source>
        <dbReference type="Proteomes" id="UP001149074"/>
    </source>
</evidence>
<comment type="caution">
    <text evidence="2">The sequence shown here is derived from an EMBL/GenBank/DDBJ whole genome shotgun (WGS) entry which is preliminary data.</text>
</comment>
<dbReference type="AlphaFoldDB" id="A0A9W9K308"/>
<name>A0A9W9K308_9EURO</name>
<dbReference type="Proteomes" id="UP001149074">
    <property type="component" value="Unassembled WGS sequence"/>
</dbReference>
<dbReference type="InterPro" id="IPR000073">
    <property type="entry name" value="AB_hydrolase_1"/>
</dbReference>
<protein>
    <submittedName>
        <fullName evidence="2">Alpha/beta-hydrolase</fullName>
    </submittedName>
</protein>
<dbReference type="PANTHER" id="PTHR37017">
    <property type="entry name" value="AB HYDROLASE-1 DOMAIN-CONTAINING PROTEIN-RELATED"/>
    <property type="match status" value="1"/>
</dbReference>
<dbReference type="GO" id="GO:0072330">
    <property type="term" value="P:monocarboxylic acid biosynthetic process"/>
    <property type="evidence" value="ECO:0007669"/>
    <property type="project" value="UniProtKB-ARBA"/>
</dbReference>
<dbReference type="OrthoDB" id="408373at2759"/>
<dbReference type="InterPro" id="IPR052897">
    <property type="entry name" value="Sec-Metab_Biosynth_Hydrolase"/>
</dbReference>
<gene>
    <name evidence="2" type="ORF">N7532_009480</name>
</gene>
<dbReference type="PANTHER" id="PTHR37017:SF11">
    <property type="entry name" value="ESTERASE_LIPASE_THIOESTERASE DOMAIN-CONTAINING PROTEIN"/>
    <property type="match status" value="1"/>
</dbReference>
<dbReference type="EMBL" id="JAPQKI010000009">
    <property type="protein sequence ID" value="KAJ5090796.1"/>
    <property type="molecule type" value="Genomic_DNA"/>
</dbReference>
<reference evidence="2" key="2">
    <citation type="journal article" date="2023" name="IMA Fungus">
        <title>Comparative genomic study of the Penicillium genus elucidates a diverse pangenome and 15 lateral gene transfer events.</title>
        <authorList>
            <person name="Petersen C."/>
            <person name="Sorensen T."/>
            <person name="Nielsen M.R."/>
            <person name="Sondergaard T.E."/>
            <person name="Sorensen J.L."/>
            <person name="Fitzpatrick D.A."/>
            <person name="Frisvad J.C."/>
            <person name="Nielsen K.L."/>
        </authorList>
    </citation>
    <scope>NUCLEOTIDE SEQUENCE</scope>
    <source>
        <strain evidence="2">IBT 30761</strain>
    </source>
</reference>
<dbReference type="Gene3D" id="3.40.50.1820">
    <property type="entry name" value="alpha/beta hydrolase"/>
    <property type="match status" value="1"/>
</dbReference>
<dbReference type="RefSeq" id="XP_056472777.1">
    <property type="nucleotide sequence ID" value="XM_056621971.1"/>
</dbReference>
<dbReference type="SUPFAM" id="SSF53474">
    <property type="entry name" value="alpha/beta-Hydrolases"/>
    <property type="match status" value="1"/>
</dbReference>
<sequence length="246" mass="26903">MSKPVLIFAPGAWYPPTVFDPLISKLDDYECHTVAFPSIQQPASVQDLQLDIAAVRALVETAAEAGKDVFVVSHSWSGLPVNSALDGLAKYERELSGKKGGVVRLIFIAAFIPAFGESLIGAFGGSPPPWYVRDEANETVMPSDPHPLFFHDVPDGAEWAKTLRPHAWVTKNSPATGAAYLELPASYLLCEDDQAIPLPVQQVMVDRAQRKGAQIKTQKIKAAHSPWLSRADEVAEFLRRQTAEDE</sequence>
<dbReference type="InterPro" id="IPR029058">
    <property type="entry name" value="AB_hydrolase_fold"/>
</dbReference>
<feature type="domain" description="AB hydrolase-1" evidence="1">
    <location>
        <begin position="6"/>
        <end position="236"/>
    </location>
</feature>
<reference evidence="2" key="1">
    <citation type="submission" date="2022-11" db="EMBL/GenBank/DDBJ databases">
        <authorList>
            <person name="Petersen C."/>
        </authorList>
    </citation>
    <scope>NUCLEOTIDE SEQUENCE</scope>
    <source>
        <strain evidence="2">IBT 30761</strain>
    </source>
</reference>
<organism evidence="2 3">
    <name type="scientific">Penicillium argentinense</name>
    <dbReference type="NCBI Taxonomy" id="1131581"/>
    <lineage>
        <taxon>Eukaryota</taxon>
        <taxon>Fungi</taxon>
        <taxon>Dikarya</taxon>
        <taxon>Ascomycota</taxon>
        <taxon>Pezizomycotina</taxon>
        <taxon>Eurotiomycetes</taxon>
        <taxon>Eurotiomycetidae</taxon>
        <taxon>Eurotiales</taxon>
        <taxon>Aspergillaceae</taxon>
        <taxon>Penicillium</taxon>
    </lineage>
</organism>
<proteinExistence type="predicted"/>
<dbReference type="GO" id="GO:0017000">
    <property type="term" value="P:antibiotic biosynthetic process"/>
    <property type="evidence" value="ECO:0007669"/>
    <property type="project" value="UniProtKB-ARBA"/>
</dbReference>
<keyword evidence="3" id="KW-1185">Reference proteome</keyword>